<protein>
    <recommendedName>
        <fullName evidence="2">Glycosyltransferase 2-like domain-containing protein</fullName>
    </recommendedName>
</protein>
<evidence type="ECO:0000259" key="2">
    <source>
        <dbReference type="Pfam" id="PF00535"/>
    </source>
</evidence>
<evidence type="ECO:0000313" key="4">
    <source>
        <dbReference type="Proteomes" id="UP000245119"/>
    </source>
</evidence>
<evidence type="ECO:0000256" key="1">
    <source>
        <dbReference type="ARBA" id="ARBA00023157"/>
    </source>
</evidence>
<feature type="domain" description="Glycosyltransferase 2-like" evidence="2">
    <location>
        <begin position="204"/>
        <end position="390"/>
    </location>
</feature>
<dbReference type="STRING" id="400727.A0A2T7P001"/>
<sequence length="425" mass="47246">MRWTRFRVVRLVTLLVPAVWFLYVLQVFLAKDAGLPDDDPPAARRQQAVDSMAVVRHPAYNISATMVPEGQALGSHGNVDAQKPQLQNSGVKIPDKDNGNHGLLGNVLKFPEGKSDLSDLANITYPPFIERLPPNAEGQGPKGLQQIREEWLPADKRQEFQAKWKANSFNQYASDLIPVHRDLPDVRPAQCQSKKYPTVLPRMSVIIIFHNEAWSVLLRSVHSILDRTQPDQLLEVILVDDFSDMEHLKKPLDKYFRDYPKVKVVRSEERGGLTRARLLGCQASGGEVLVFLDSHIECTKGWAEPLLAVIAADYKAVPFPAIDMISAMSLAYGAHGTSPVGGLALQTLTFIWASSDMHVIRTRPTAPDTKPSPTMPGGLFAISRRWFEELGGYDPDLKYWGGENMELSFKVSGKGAGVYTVHPGY</sequence>
<dbReference type="Proteomes" id="UP000245119">
    <property type="component" value="Linkage Group LG8"/>
</dbReference>
<dbReference type="SUPFAM" id="SSF53448">
    <property type="entry name" value="Nucleotide-diphospho-sugar transferases"/>
    <property type="match status" value="1"/>
</dbReference>
<reference evidence="3 4" key="1">
    <citation type="submission" date="2018-04" db="EMBL/GenBank/DDBJ databases">
        <title>The genome of golden apple snail Pomacea canaliculata provides insight into stress tolerance and invasive adaptation.</title>
        <authorList>
            <person name="Liu C."/>
            <person name="Liu B."/>
            <person name="Ren Y."/>
            <person name="Zhang Y."/>
            <person name="Wang H."/>
            <person name="Li S."/>
            <person name="Jiang F."/>
            <person name="Yin L."/>
            <person name="Zhang G."/>
            <person name="Qian W."/>
            <person name="Fan W."/>
        </authorList>
    </citation>
    <scope>NUCLEOTIDE SEQUENCE [LARGE SCALE GENOMIC DNA]</scope>
    <source>
        <strain evidence="3">SZHN2017</strain>
        <tissue evidence="3">Muscle</tissue>
    </source>
</reference>
<keyword evidence="4" id="KW-1185">Reference proteome</keyword>
<dbReference type="EMBL" id="PZQS01000008">
    <property type="protein sequence ID" value="PVD26754.1"/>
    <property type="molecule type" value="Genomic_DNA"/>
</dbReference>
<dbReference type="AlphaFoldDB" id="A0A2T7P001"/>
<evidence type="ECO:0000313" key="3">
    <source>
        <dbReference type="EMBL" id="PVD26754.1"/>
    </source>
</evidence>
<dbReference type="GO" id="GO:0004653">
    <property type="term" value="F:polypeptide N-acetylgalactosaminyltransferase activity"/>
    <property type="evidence" value="ECO:0007669"/>
    <property type="project" value="TreeGrafter"/>
</dbReference>
<dbReference type="Pfam" id="PF00535">
    <property type="entry name" value="Glycos_transf_2"/>
    <property type="match status" value="1"/>
</dbReference>
<dbReference type="Gene3D" id="3.90.550.10">
    <property type="entry name" value="Spore Coat Polysaccharide Biosynthesis Protein SpsA, Chain A"/>
    <property type="match status" value="1"/>
</dbReference>
<dbReference type="PANTHER" id="PTHR11675:SF131">
    <property type="entry name" value="POLYPEPTIDE N-ACETYLGALACTOSAMINYLTRANSFERASE 9-RELATED"/>
    <property type="match status" value="1"/>
</dbReference>
<proteinExistence type="predicted"/>
<keyword evidence="1" id="KW-1015">Disulfide bond</keyword>
<dbReference type="OrthoDB" id="6148090at2759"/>
<comment type="caution">
    <text evidence="3">The sequence shown here is derived from an EMBL/GenBank/DDBJ whole genome shotgun (WGS) entry which is preliminary data.</text>
</comment>
<dbReference type="PANTHER" id="PTHR11675">
    <property type="entry name" value="N-ACETYLGALACTOSAMINYLTRANSFERASE"/>
    <property type="match status" value="1"/>
</dbReference>
<accession>A0A2T7P001</accession>
<dbReference type="InterPro" id="IPR001173">
    <property type="entry name" value="Glyco_trans_2-like"/>
</dbReference>
<dbReference type="InterPro" id="IPR029044">
    <property type="entry name" value="Nucleotide-diphossugar_trans"/>
</dbReference>
<organism evidence="3 4">
    <name type="scientific">Pomacea canaliculata</name>
    <name type="common">Golden apple snail</name>
    <dbReference type="NCBI Taxonomy" id="400727"/>
    <lineage>
        <taxon>Eukaryota</taxon>
        <taxon>Metazoa</taxon>
        <taxon>Spiralia</taxon>
        <taxon>Lophotrochozoa</taxon>
        <taxon>Mollusca</taxon>
        <taxon>Gastropoda</taxon>
        <taxon>Caenogastropoda</taxon>
        <taxon>Architaenioglossa</taxon>
        <taxon>Ampullarioidea</taxon>
        <taxon>Ampullariidae</taxon>
        <taxon>Pomacea</taxon>
    </lineage>
</organism>
<name>A0A2T7P001_POMCA</name>
<dbReference type="GO" id="GO:0005794">
    <property type="term" value="C:Golgi apparatus"/>
    <property type="evidence" value="ECO:0007669"/>
    <property type="project" value="TreeGrafter"/>
</dbReference>
<dbReference type="GO" id="GO:0006493">
    <property type="term" value="P:protein O-linked glycosylation"/>
    <property type="evidence" value="ECO:0007669"/>
    <property type="project" value="TreeGrafter"/>
</dbReference>
<gene>
    <name evidence="3" type="ORF">C0Q70_14432</name>
</gene>